<dbReference type="PANTHER" id="PTHR36436">
    <property type="entry name" value="SLL5081 PROTEIN"/>
    <property type="match status" value="1"/>
</dbReference>
<dbReference type="InterPro" id="IPR035948">
    <property type="entry name" value="YwqG-like_sf"/>
</dbReference>
<comment type="caution">
    <text evidence="1">The sequence shown here is derived from an EMBL/GenBank/DDBJ whole genome shotgun (WGS) entry which is preliminary data.</text>
</comment>
<dbReference type="PANTHER" id="PTHR36436:SF6">
    <property type="entry name" value="SLL5081 PROTEIN"/>
    <property type="match status" value="1"/>
</dbReference>
<dbReference type="EMBL" id="BMFK01000002">
    <property type="protein sequence ID" value="GGE74830.1"/>
    <property type="molecule type" value="Genomic_DNA"/>
</dbReference>
<evidence type="ECO:0000313" key="1">
    <source>
        <dbReference type="EMBL" id="GGE74830.1"/>
    </source>
</evidence>
<reference evidence="1" key="2">
    <citation type="submission" date="2020-09" db="EMBL/GenBank/DDBJ databases">
        <authorList>
            <person name="Sun Q."/>
            <person name="Zhou Y."/>
        </authorList>
    </citation>
    <scope>NUCLEOTIDE SEQUENCE</scope>
    <source>
        <strain evidence="1">CGMCC 1.12698</strain>
    </source>
</reference>
<dbReference type="Gene3D" id="2.30.320.10">
    <property type="entry name" value="YwqG-like"/>
    <property type="match status" value="1"/>
</dbReference>
<dbReference type="SUPFAM" id="SSF103032">
    <property type="entry name" value="Hypothetical protein YwqG"/>
    <property type="match status" value="1"/>
</dbReference>
<reference evidence="1" key="1">
    <citation type="journal article" date="2014" name="Int. J. Syst. Evol. Microbiol.">
        <title>Complete genome sequence of Corynebacterium casei LMG S-19264T (=DSM 44701T), isolated from a smear-ripened cheese.</title>
        <authorList>
            <consortium name="US DOE Joint Genome Institute (JGI-PGF)"/>
            <person name="Walter F."/>
            <person name="Albersmeier A."/>
            <person name="Kalinowski J."/>
            <person name="Ruckert C."/>
        </authorList>
    </citation>
    <scope>NUCLEOTIDE SEQUENCE</scope>
    <source>
        <strain evidence="1">CGMCC 1.12698</strain>
    </source>
</reference>
<dbReference type="Pfam" id="PF09234">
    <property type="entry name" value="DUF1963"/>
    <property type="match status" value="1"/>
</dbReference>
<dbReference type="Proteomes" id="UP000605259">
    <property type="component" value="Unassembled WGS sequence"/>
</dbReference>
<proteinExistence type="predicted"/>
<gene>
    <name evidence="1" type="ORF">GCM10007140_25870</name>
</gene>
<organism evidence="1 2">
    <name type="scientific">Priestia taiwanensis</name>
    <dbReference type="NCBI Taxonomy" id="1347902"/>
    <lineage>
        <taxon>Bacteria</taxon>
        <taxon>Bacillati</taxon>
        <taxon>Bacillota</taxon>
        <taxon>Bacilli</taxon>
        <taxon>Bacillales</taxon>
        <taxon>Bacillaceae</taxon>
        <taxon>Priestia</taxon>
    </lineage>
</organism>
<sequence length="261" mass="30875">MEMKEKVRQLMKEYELEHEQDNILESLYECVRCMPTCSEQPSIGSSKFGGYPHLPVGMSVPVYKEQPLTLLAQLNLSDIPFIHQDLPRSGMLYFFYYCSPPDVDKYLESPWGEFEERNGWRVVYIEEVKELHIVQEEGAYAYPESLLTFEKVVCLENDIYFEDEGDYDKYYKVLEEIQGEHIPLHQLFGHPQAVQNPVFEESECYAENNVSKNDWELLFQIDSDEEFLDMWGDVGMLYFCIPKDSLKNQRFEDSWMIMQCH</sequence>
<protein>
    <recommendedName>
        <fullName evidence="3">DUF1963 domain-containing protein</fullName>
    </recommendedName>
</protein>
<evidence type="ECO:0000313" key="2">
    <source>
        <dbReference type="Proteomes" id="UP000605259"/>
    </source>
</evidence>
<dbReference type="InterPro" id="IPR015315">
    <property type="entry name" value="DUF1963"/>
</dbReference>
<keyword evidence="2" id="KW-1185">Reference proteome</keyword>
<name>A0A917EQB8_9BACI</name>
<evidence type="ECO:0008006" key="3">
    <source>
        <dbReference type="Google" id="ProtNLM"/>
    </source>
</evidence>
<dbReference type="AlphaFoldDB" id="A0A917EQB8"/>
<dbReference type="RefSeq" id="WP_188388910.1">
    <property type="nucleotide sequence ID" value="NZ_BMFK01000002.1"/>
</dbReference>
<accession>A0A917EQB8</accession>